<evidence type="ECO:0000256" key="1">
    <source>
        <dbReference type="SAM" id="MobiDB-lite"/>
    </source>
</evidence>
<keyword evidence="3" id="KW-1185">Reference proteome</keyword>
<name>A0A225VBG7_9STRA</name>
<dbReference type="Proteomes" id="UP000198211">
    <property type="component" value="Unassembled WGS sequence"/>
</dbReference>
<gene>
    <name evidence="2" type="ORF">PHMEG_00026238</name>
</gene>
<reference evidence="3" key="1">
    <citation type="submission" date="2017-03" db="EMBL/GenBank/DDBJ databases">
        <title>Phytopthora megakarya and P. palmivora, two closely related causual agents of cacao black pod achieved similar genome size and gene model numbers by different mechanisms.</title>
        <authorList>
            <person name="Ali S."/>
            <person name="Shao J."/>
            <person name="Larry D.J."/>
            <person name="Kronmiller B."/>
            <person name="Shen D."/>
            <person name="Strem M.D."/>
            <person name="Melnick R.L."/>
            <person name="Guiltinan M.J."/>
            <person name="Tyler B.M."/>
            <person name="Meinhardt L.W."/>
            <person name="Bailey B.A."/>
        </authorList>
    </citation>
    <scope>NUCLEOTIDE SEQUENCE [LARGE SCALE GENOMIC DNA]</scope>
    <source>
        <strain evidence="3">zdho120</strain>
    </source>
</reference>
<protein>
    <recommendedName>
        <fullName evidence="4">Reverse transcriptase</fullName>
    </recommendedName>
</protein>
<evidence type="ECO:0000313" key="3">
    <source>
        <dbReference type="Proteomes" id="UP000198211"/>
    </source>
</evidence>
<dbReference type="AlphaFoldDB" id="A0A225VBG7"/>
<feature type="region of interest" description="Disordered" evidence="1">
    <location>
        <begin position="48"/>
        <end position="79"/>
    </location>
</feature>
<evidence type="ECO:0000313" key="2">
    <source>
        <dbReference type="EMBL" id="OWZ02238.1"/>
    </source>
</evidence>
<dbReference type="EMBL" id="NBNE01006304">
    <property type="protein sequence ID" value="OWZ02238.1"/>
    <property type="molecule type" value="Genomic_DNA"/>
</dbReference>
<sequence>MEWQNLALVATTDTRSEGIEAKIPLVPAVERPKYETLRMILPRPNTTLIQRRKVEASQDQDIPDCSPSDEPPPNKSPSEIRSLDLAAVASEESDVSSITDKDSILHAVTVK</sequence>
<accession>A0A225VBG7</accession>
<evidence type="ECO:0008006" key="4">
    <source>
        <dbReference type="Google" id="ProtNLM"/>
    </source>
</evidence>
<organism evidence="2 3">
    <name type="scientific">Phytophthora megakarya</name>
    <dbReference type="NCBI Taxonomy" id="4795"/>
    <lineage>
        <taxon>Eukaryota</taxon>
        <taxon>Sar</taxon>
        <taxon>Stramenopiles</taxon>
        <taxon>Oomycota</taxon>
        <taxon>Peronosporomycetes</taxon>
        <taxon>Peronosporales</taxon>
        <taxon>Peronosporaceae</taxon>
        <taxon>Phytophthora</taxon>
    </lineage>
</organism>
<proteinExistence type="predicted"/>
<comment type="caution">
    <text evidence="2">The sequence shown here is derived from an EMBL/GenBank/DDBJ whole genome shotgun (WGS) entry which is preliminary data.</text>
</comment>